<proteinExistence type="predicted"/>
<comment type="subcellular location">
    <subcellularLocation>
        <location evidence="1">Secreted</location>
    </subcellularLocation>
</comment>
<protein>
    <recommendedName>
        <fullName evidence="4">NTR domain-containing protein</fullName>
    </recommendedName>
</protein>
<dbReference type="EMBL" id="CM004480">
    <property type="protein sequence ID" value="OCT67065.1"/>
    <property type="molecule type" value="Genomic_DNA"/>
</dbReference>
<keyword evidence="3" id="KW-1015">Disulfide bond</keyword>
<dbReference type="InterPro" id="IPR008993">
    <property type="entry name" value="TIMP-like_OB-fold"/>
</dbReference>
<reference evidence="6" key="1">
    <citation type="journal article" date="2016" name="Nature">
        <title>Genome evolution in the allotetraploid frog Xenopus laevis.</title>
        <authorList>
            <person name="Session A.M."/>
            <person name="Uno Y."/>
            <person name="Kwon T."/>
            <person name="Chapman J.A."/>
            <person name="Toyoda A."/>
            <person name="Takahashi S."/>
            <person name="Fukui A."/>
            <person name="Hikosaka A."/>
            <person name="Suzuki A."/>
            <person name="Kondo M."/>
            <person name="van Heeringen S.J."/>
            <person name="Quigley I."/>
            <person name="Heinz S."/>
            <person name="Ogino H."/>
            <person name="Ochi H."/>
            <person name="Hellsten U."/>
            <person name="Lyons J.B."/>
            <person name="Simakov O."/>
            <person name="Putnam N."/>
            <person name="Stites J."/>
            <person name="Kuroki Y."/>
            <person name="Tanaka T."/>
            <person name="Michiue T."/>
            <person name="Watanabe M."/>
            <person name="Bogdanovic O."/>
            <person name="Lister R."/>
            <person name="Georgiou G."/>
            <person name="Paranjpe S.S."/>
            <person name="van Kruijsbergen I."/>
            <person name="Shu S."/>
            <person name="Carlson J."/>
            <person name="Kinoshita T."/>
            <person name="Ohta Y."/>
            <person name="Mawaribuchi S."/>
            <person name="Jenkins J."/>
            <person name="Grimwood J."/>
            <person name="Schmutz J."/>
            <person name="Mitros T."/>
            <person name="Mozaffari S.V."/>
            <person name="Suzuki Y."/>
            <person name="Haramoto Y."/>
            <person name="Yamamoto T.S."/>
            <person name="Takagi C."/>
            <person name="Heald R."/>
            <person name="Miller K."/>
            <person name="Haudenschild C."/>
            <person name="Kitzman J."/>
            <person name="Nakayama T."/>
            <person name="Izutsu Y."/>
            <person name="Robert J."/>
            <person name="Fortriede J."/>
            <person name="Burns K."/>
            <person name="Lotay V."/>
            <person name="Karimi K."/>
            <person name="Yasuoka Y."/>
            <person name="Dichmann D.S."/>
            <person name="Flajnik M.F."/>
            <person name="Houston D.W."/>
            <person name="Shendure J."/>
            <person name="DuPasquier L."/>
            <person name="Vize P.D."/>
            <person name="Zorn A.M."/>
            <person name="Ito M."/>
            <person name="Marcotte E.M."/>
            <person name="Wallingford J.B."/>
            <person name="Ito Y."/>
            <person name="Asashima M."/>
            <person name="Ueno N."/>
            <person name="Matsuda Y."/>
            <person name="Veenstra G.J."/>
            <person name="Fujiyama A."/>
            <person name="Harland R.M."/>
            <person name="Taira M."/>
            <person name="Rokhsar D.S."/>
        </authorList>
    </citation>
    <scope>NUCLEOTIDE SEQUENCE [LARGE SCALE GENOMIC DNA]</scope>
    <source>
        <strain evidence="6">J</strain>
    </source>
</reference>
<dbReference type="OMA" id="WAGLKIL"/>
<dbReference type="InterPro" id="IPR018933">
    <property type="entry name" value="Netrin_module_non-TIMP"/>
</dbReference>
<dbReference type="Gene3D" id="2.40.50.120">
    <property type="match status" value="1"/>
</dbReference>
<gene>
    <name evidence="5" type="ORF">XELAEV_18038346mg</name>
</gene>
<dbReference type="SUPFAM" id="SSF50242">
    <property type="entry name" value="TIMP-like"/>
    <property type="match status" value="1"/>
</dbReference>
<dbReference type="SMART" id="SM00643">
    <property type="entry name" value="C345C"/>
    <property type="match status" value="1"/>
</dbReference>
<dbReference type="PROSITE" id="PS50189">
    <property type="entry name" value="NTR"/>
    <property type="match status" value="1"/>
</dbReference>
<dbReference type="GO" id="GO:0005576">
    <property type="term" value="C:extracellular region"/>
    <property type="evidence" value="ECO:0007669"/>
    <property type="project" value="UniProtKB-SubCell"/>
</dbReference>
<accession>A0A974C701</accession>
<evidence type="ECO:0000313" key="6">
    <source>
        <dbReference type="Proteomes" id="UP000694892"/>
    </source>
</evidence>
<evidence type="ECO:0000313" key="5">
    <source>
        <dbReference type="EMBL" id="OCT67065.1"/>
    </source>
</evidence>
<feature type="domain" description="NTR" evidence="4">
    <location>
        <begin position="88"/>
        <end position="232"/>
    </location>
</feature>
<evidence type="ECO:0000256" key="3">
    <source>
        <dbReference type="ARBA" id="ARBA00023157"/>
    </source>
</evidence>
<evidence type="ECO:0000256" key="2">
    <source>
        <dbReference type="ARBA" id="ARBA00022525"/>
    </source>
</evidence>
<dbReference type="InterPro" id="IPR001134">
    <property type="entry name" value="Netrin_domain"/>
</dbReference>
<dbReference type="AlphaFoldDB" id="A0A974C701"/>
<keyword evidence="2" id="KW-0964">Secreted</keyword>
<organism evidence="5 6">
    <name type="scientific">Xenopus laevis</name>
    <name type="common">African clawed frog</name>
    <dbReference type="NCBI Taxonomy" id="8355"/>
    <lineage>
        <taxon>Eukaryota</taxon>
        <taxon>Metazoa</taxon>
        <taxon>Chordata</taxon>
        <taxon>Craniata</taxon>
        <taxon>Vertebrata</taxon>
        <taxon>Euteleostomi</taxon>
        <taxon>Amphibia</taxon>
        <taxon>Batrachia</taxon>
        <taxon>Anura</taxon>
        <taxon>Pipoidea</taxon>
        <taxon>Pipidae</taxon>
        <taxon>Xenopodinae</taxon>
        <taxon>Xenopus</taxon>
        <taxon>Xenopus</taxon>
    </lineage>
</organism>
<dbReference type="Proteomes" id="UP000694892">
    <property type="component" value="Chromosome 8L"/>
</dbReference>
<evidence type="ECO:0000256" key="1">
    <source>
        <dbReference type="ARBA" id="ARBA00004613"/>
    </source>
</evidence>
<name>A0A974C701_XENLA</name>
<evidence type="ECO:0000259" key="4">
    <source>
        <dbReference type="PROSITE" id="PS50189"/>
    </source>
</evidence>
<dbReference type="Pfam" id="PF01759">
    <property type="entry name" value="NTR"/>
    <property type="match status" value="1"/>
</dbReference>
<sequence length="232" mass="26322">MGFPGRYLAKSQADVDWAGLKILSDRGPHWFDNVVLDPTTCMVNIGSPDSPYSIRREEECTTFFNPLTTNNLEKLCTGDKCKCIQATCPTAQRKIDTSITANARREVACKADVTYAYNVLVISSVEDGDFIKYTASIQDIYKKGGDFVKAKKEVKFIKKKTCTDIEIDQGEHYLIMGKEGIQIRIGFEFLYEYALDSDTWVEWWPPACNTAACEQFIDTLSEFSDKMLFDRC</sequence>